<reference evidence="1 2" key="1">
    <citation type="submission" date="2009-12" db="EMBL/GenBank/DDBJ databases">
        <title>Genome Sequence of Prevotella timonensis CRIS 5C-B1.</title>
        <authorList>
            <person name="Durkin A.S."/>
            <person name="Madupu R."/>
            <person name="Torralba M."/>
            <person name="Methe B."/>
            <person name="Sutton G."/>
            <person name="Strausberg R.L."/>
            <person name="Nelson K.E."/>
        </authorList>
    </citation>
    <scope>NUCLEOTIDE SEQUENCE [LARGE SCALE GENOMIC DNA]</scope>
    <source>
        <strain evidence="1 2">CRIS 5C-B1</strain>
    </source>
</reference>
<keyword evidence="2" id="KW-1185">Reference proteome</keyword>
<accession>D1VX69</accession>
<protein>
    <submittedName>
        <fullName evidence="1">Uncharacterized protein</fullName>
    </submittedName>
</protein>
<proteinExistence type="predicted"/>
<sequence length="39" mass="4398">MQIAGVSQCFSHKEMIKNRMKGNDLCVMCSIAMNYKSLS</sequence>
<evidence type="ECO:0000313" key="1">
    <source>
        <dbReference type="EMBL" id="EFA98299.1"/>
    </source>
</evidence>
<gene>
    <name evidence="1" type="ORF">HMPREF9019_0634</name>
</gene>
<dbReference type="Proteomes" id="UP000004001">
    <property type="component" value="Unassembled WGS sequence"/>
</dbReference>
<evidence type="ECO:0000313" key="2">
    <source>
        <dbReference type="Proteomes" id="UP000004001"/>
    </source>
</evidence>
<name>D1VX69_9BACT</name>
<organism evidence="1 2">
    <name type="scientific">Hoylesella timonensis CRIS 5C-B1</name>
    <dbReference type="NCBI Taxonomy" id="679189"/>
    <lineage>
        <taxon>Bacteria</taxon>
        <taxon>Pseudomonadati</taxon>
        <taxon>Bacteroidota</taxon>
        <taxon>Bacteroidia</taxon>
        <taxon>Bacteroidales</taxon>
        <taxon>Prevotellaceae</taxon>
        <taxon>Hoylesella</taxon>
    </lineage>
</organism>
<comment type="caution">
    <text evidence="1">The sequence shown here is derived from an EMBL/GenBank/DDBJ whole genome shotgun (WGS) entry which is preliminary data.</text>
</comment>
<dbReference type="EMBL" id="ADEF01000008">
    <property type="protein sequence ID" value="EFA98299.1"/>
    <property type="molecule type" value="Genomic_DNA"/>
</dbReference>
<dbReference type="AlphaFoldDB" id="D1VX69"/>